<dbReference type="EMBL" id="JACTNG010000001">
    <property type="protein sequence ID" value="MBO1077443.1"/>
    <property type="molecule type" value="Genomic_DNA"/>
</dbReference>
<dbReference type="InterPro" id="IPR018762">
    <property type="entry name" value="ChpT_C"/>
</dbReference>
<name>A0ABS3KIZ7_9PROT</name>
<dbReference type="InterPro" id="IPR036890">
    <property type="entry name" value="HATPase_C_sf"/>
</dbReference>
<evidence type="ECO:0000259" key="1">
    <source>
        <dbReference type="Pfam" id="PF10090"/>
    </source>
</evidence>
<comment type="caution">
    <text evidence="2">The sequence shown here is derived from an EMBL/GenBank/DDBJ whole genome shotgun (WGS) entry which is preliminary data.</text>
</comment>
<reference evidence="2 3" key="1">
    <citation type="submission" date="2020-09" db="EMBL/GenBank/DDBJ databases">
        <title>Roseomonas.</title>
        <authorList>
            <person name="Zhu W."/>
        </authorList>
    </citation>
    <scope>NUCLEOTIDE SEQUENCE [LARGE SCALE GENOMIC DNA]</scope>
    <source>
        <strain evidence="2 3">573</strain>
    </source>
</reference>
<dbReference type="Proteomes" id="UP001518989">
    <property type="component" value="Unassembled WGS sequence"/>
</dbReference>
<dbReference type="Pfam" id="PF10090">
    <property type="entry name" value="HPTransfase"/>
    <property type="match status" value="1"/>
</dbReference>
<sequence>MAEPGVLFGDVALAQDLCARLCHDLVGPLGTMAGAVEMVGDDPEAAELAREATASLRGKLQLWRAACGAGTGPMRPAEMAELLDGTLAGGRATAQVDSLPPGHSFEAPAAQLLLVAAMLAGEALPRGGIVRLEPEGGGVAVRPEGRVVAWPAALAASLAGQPAEGPRAVLAPMLARLAAAAGWRAALLGEALLLRPA</sequence>
<feature type="domain" description="Histidine phosphotransferase ChpT C-terminal" evidence="1">
    <location>
        <begin position="77"/>
        <end position="184"/>
    </location>
</feature>
<gene>
    <name evidence="2" type="ORF">IAI61_00265</name>
</gene>
<evidence type="ECO:0000313" key="2">
    <source>
        <dbReference type="EMBL" id="MBO1077443.1"/>
    </source>
</evidence>
<evidence type="ECO:0000313" key="3">
    <source>
        <dbReference type="Proteomes" id="UP001518989"/>
    </source>
</evidence>
<organism evidence="2 3">
    <name type="scientific">Roseomonas haemaphysalidis</name>
    <dbReference type="NCBI Taxonomy" id="2768162"/>
    <lineage>
        <taxon>Bacteria</taxon>
        <taxon>Pseudomonadati</taxon>
        <taxon>Pseudomonadota</taxon>
        <taxon>Alphaproteobacteria</taxon>
        <taxon>Acetobacterales</taxon>
        <taxon>Roseomonadaceae</taxon>
        <taxon>Roseomonas</taxon>
    </lineage>
</organism>
<protein>
    <recommendedName>
        <fullName evidence="1">Histidine phosphotransferase ChpT C-terminal domain-containing protein</fullName>
    </recommendedName>
</protein>
<dbReference type="Gene3D" id="1.10.287.130">
    <property type="match status" value="1"/>
</dbReference>
<keyword evidence="3" id="KW-1185">Reference proteome</keyword>
<accession>A0ABS3KIZ7</accession>
<dbReference type="Gene3D" id="3.30.565.10">
    <property type="entry name" value="Histidine kinase-like ATPase, C-terminal domain"/>
    <property type="match status" value="1"/>
</dbReference>
<proteinExistence type="predicted"/>
<dbReference type="RefSeq" id="WP_207414884.1">
    <property type="nucleotide sequence ID" value="NZ_CP061177.1"/>
</dbReference>